<organism evidence="1">
    <name type="scientific">Culex pipiens</name>
    <name type="common">House mosquito</name>
    <dbReference type="NCBI Taxonomy" id="7175"/>
    <lineage>
        <taxon>Eukaryota</taxon>
        <taxon>Metazoa</taxon>
        <taxon>Ecdysozoa</taxon>
        <taxon>Arthropoda</taxon>
        <taxon>Hexapoda</taxon>
        <taxon>Insecta</taxon>
        <taxon>Pterygota</taxon>
        <taxon>Neoptera</taxon>
        <taxon>Endopterygota</taxon>
        <taxon>Diptera</taxon>
        <taxon>Nematocera</taxon>
        <taxon>Culicoidea</taxon>
        <taxon>Culicidae</taxon>
        <taxon>Culicinae</taxon>
        <taxon>Culicini</taxon>
        <taxon>Culex</taxon>
        <taxon>Culex</taxon>
    </lineage>
</organism>
<protein>
    <submittedName>
        <fullName evidence="1">(northern house mosquito) hypothetical protein</fullName>
    </submittedName>
</protein>
<reference evidence="1" key="1">
    <citation type="submission" date="2021-05" db="EMBL/GenBank/DDBJ databases">
        <authorList>
            <person name="Alioto T."/>
            <person name="Alioto T."/>
            <person name="Gomez Garrido J."/>
        </authorList>
    </citation>
    <scope>NUCLEOTIDE SEQUENCE</scope>
</reference>
<dbReference type="EMBL" id="HBUE01108903">
    <property type="protein sequence ID" value="CAG6487969.1"/>
    <property type="molecule type" value="Transcribed_RNA"/>
</dbReference>
<evidence type="ECO:0000313" key="1">
    <source>
        <dbReference type="EMBL" id="CAG6487969.1"/>
    </source>
</evidence>
<sequence length="143" mass="16005">MNLPLVLPTIAASVCSNPQTNSLGVQTVVKFLIFDVEESTRSSVRNAPGGATIGNLRLWYPGEHVIAIEGLLGLEQILLERTMRDPILVTFPRDDPLLSFLIVRYVAAIGVVFCRTDHKSVDLTISDLHTSHWNCLRLYQYRN</sequence>
<proteinExistence type="predicted"/>
<name>A0A8D8C885_CULPI</name>
<accession>A0A8D8C885</accession>
<dbReference type="AlphaFoldDB" id="A0A8D8C885"/>